<protein>
    <submittedName>
        <fullName evidence="2">Glycosyltransferase</fullName>
        <ecNumber evidence="2">2.4.-.-</ecNumber>
    </submittedName>
</protein>
<gene>
    <name evidence="2" type="ORF">P2L57_17490</name>
</gene>
<organism evidence="2 3">
    <name type="scientific">Streptantibioticus ferralitis</name>
    <dbReference type="NCBI Taxonomy" id="236510"/>
    <lineage>
        <taxon>Bacteria</taxon>
        <taxon>Bacillati</taxon>
        <taxon>Actinomycetota</taxon>
        <taxon>Actinomycetes</taxon>
        <taxon>Kitasatosporales</taxon>
        <taxon>Streptomycetaceae</taxon>
        <taxon>Streptantibioticus</taxon>
    </lineage>
</organism>
<dbReference type="Gene3D" id="3.90.550.10">
    <property type="entry name" value="Spore Coat Polysaccharide Biosynthesis Protein SpsA, Chain A"/>
    <property type="match status" value="1"/>
</dbReference>
<dbReference type="SUPFAM" id="SSF53448">
    <property type="entry name" value="Nucleotide-diphospho-sugar transferases"/>
    <property type="match status" value="1"/>
</dbReference>
<dbReference type="RefSeq" id="WP_275815442.1">
    <property type="nucleotide sequence ID" value="NZ_BAAANM010000001.1"/>
</dbReference>
<dbReference type="Proteomes" id="UP001220022">
    <property type="component" value="Unassembled WGS sequence"/>
</dbReference>
<dbReference type="PANTHER" id="PTHR43179">
    <property type="entry name" value="RHAMNOSYLTRANSFERASE WBBL"/>
    <property type="match status" value="1"/>
</dbReference>
<evidence type="ECO:0000259" key="1">
    <source>
        <dbReference type="Pfam" id="PF00535"/>
    </source>
</evidence>
<dbReference type="GO" id="GO:0016757">
    <property type="term" value="F:glycosyltransferase activity"/>
    <property type="evidence" value="ECO:0007669"/>
    <property type="project" value="UniProtKB-KW"/>
</dbReference>
<dbReference type="InterPro" id="IPR001173">
    <property type="entry name" value="Glyco_trans_2-like"/>
</dbReference>
<evidence type="ECO:0000313" key="3">
    <source>
        <dbReference type="Proteomes" id="UP001220022"/>
    </source>
</evidence>
<accession>A0ABT5Z0U1</accession>
<reference evidence="2 3" key="1">
    <citation type="submission" date="2023-03" db="EMBL/GenBank/DDBJ databases">
        <title>Draft genome sequence of type strain Streptomyces ferralitis JCM 14344.</title>
        <authorList>
            <person name="Klaysubun C."/>
            <person name="Duangmal K."/>
        </authorList>
    </citation>
    <scope>NUCLEOTIDE SEQUENCE [LARGE SCALE GENOMIC DNA]</scope>
    <source>
        <strain evidence="2 3">JCM 14344</strain>
    </source>
</reference>
<sequence>MMRVEVSVLVVSWNTRTETQHCLDSLRATTDVVRYEVIVVDNGSLDGSAEMLAARDDVLLIRNAENRGFAAAVNQANARARGELVLLLNSDVRMRPGALAVLVRFLRDRPEAAGVAPLYLNPDGTIQQHYMRLPTFTSALALATGLRKMPGFRRAMRRYLMAEEDFTAPRQVEQPSASCLLLRRGVLNAHQVLDERLPIYFNDVLMARELALRGHHLWMTPDAAVTHTLGASTRLLGPAARSRHHLGGLVRYLQLTQPRWRVAVFRGVSFCDRVARRLLRVRGHLALRELGAALRGDVGPLPDGDQRDWVIMFSGVNWSVGCQRQHALARELASDRRVLFVDPPRRRPRWRFMARPVAPSVWQATSPSVLPFGRQLPLANRVNRRVASGIIRRWLDQRPADRVLWIDEDLAVRAVGRLGESAVVYDVADLDWTFTRPWNRRHLQRAARAALRVADLVVASSPALPERLPGTRRSPVVVANGCDPALFTVQGSVADWVARLPAPRLGYVGAVDTRALDGELLAAVARRRPEWTFVVVGASTRAARTALAGFPNIYLHDQIRLEEVPSVLRGCDVCLLPYRVGELIDYVQPKKLYEYLALGKPVVATPLPALTGLEAGLIHLAADAETFTTAIDQALHDEPCPSRLLARRAVAVANSWPVRGETLRKLLADLAEDGLR</sequence>
<dbReference type="EMBL" id="JARHTQ010000010">
    <property type="protein sequence ID" value="MDF2257451.1"/>
    <property type="molecule type" value="Genomic_DNA"/>
</dbReference>
<comment type="caution">
    <text evidence="2">The sequence shown here is derived from an EMBL/GenBank/DDBJ whole genome shotgun (WGS) entry which is preliminary data.</text>
</comment>
<keyword evidence="2" id="KW-0328">Glycosyltransferase</keyword>
<keyword evidence="3" id="KW-1185">Reference proteome</keyword>
<dbReference type="EC" id="2.4.-.-" evidence="2"/>
<feature type="domain" description="Glycosyltransferase 2-like" evidence="1">
    <location>
        <begin position="7"/>
        <end position="160"/>
    </location>
</feature>
<dbReference type="Gene3D" id="3.40.50.2000">
    <property type="entry name" value="Glycogen Phosphorylase B"/>
    <property type="match status" value="1"/>
</dbReference>
<dbReference type="InterPro" id="IPR029044">
    <property type="entry name" value="Nucleotide-diphossugar_trans"/>
</dbReference>
<dbReference type="PANTHER" id="PTHR43179:SF7">
    <property type="entry name" value="RHAMNOSYLTRANSFERASE WBBL"/>
    <property type="match status" value="1"/>
</dbReference>
<evidence type="ECO:0000313" key="2">
    <source>
        <dbReference type="EMBL" id="MDF2257451.1"/>
    </source>
</evidence>
<name>A0ABT5Z0U1_9ACTN</name>
<keyword evidence="2" id="KW-0808">Transferase</keyword>
<dbReference type="Pfam" id="PF00535">
    <property type="entry name" value="Glycos_transf_2"/>
    <property type="match status" value="1"/>
</dbReference>
<proteinExistence type="predicted"/>
<dbReference type="Pfam" id="PF13692">
    <property type="entry name" value="Glyco_trans_1_4"/>
    <property type="match status" value="1"/>
</dbReference>
<dbReference type="SUPFAM" id="SSF53756">
    <property type="entry name" value="UDP-Glycosyltransferase/glycogen phosphorylase"/>
    <property type="match status" value="1"/>
</dbReference>